<dbReference type="KEGG" id="rca:Rcas_2623"/>
<sequence length="225" mass="24026">MLRAPESPRLAIIVLMLSAAILYLDYRYAPSSALFDRSLQEHPALALLWSQAIGATTAFANSPSMRFILVGESAPLSLRGDVGYNVRAALDARNGALRDVIIRPGETWSFNASVGSPAHVNVRVVAGVPGGGWCDLASRYVQALRPVLPPEAFAFPDHVRTAGIGLLNVADEDAVAIWNIDGQPGSFGGRQDLQITNTTDTTLRLVVVEGALPDQIVVRALMIAN</sequence>
<protein>
    <submittedName>
        <fullName evidence="2">Uncharacterized protein</fullName>
    </submittedName>
</protein>
<reference evidence="2 3" key="1">
    <citation type="submission" date="2007-08" db="EMBL/GenBank/DDBJ databases">
        <title>Complete sequence of Roseiflexus castenholzii DSM 13941.</title>
        <authorList>
            <consortium name="US DOE Joint Genome Institute"/>
            <person name="Copeland A."/>
            <person name="Lucas S."/>
            <person name="Lapidus A."/>
            <person name="Barry K."/>
            <person name="Glavina del Rio T."/>
            <person name="Dalin E."/>
            <person name="Tice H."/>
            <person name="Pitluck S."/>
            <person name="Thompson L.S."/>
            <person name="Brettin T."/>
            <person name="Bruce D."/>
            <person name="Detter J.C."/>
            <person name="Han C."/>
            <person name="Tapia R."/>
            <person name="Schmutz J."/>
            <person name="Larimer F."/>
            <person name="Land M."/>
            <person name="Hauser L."/>
            <person name="Kyrpides N."/>
            <person name="Mikhailova N."/>
            <person name="Bryant D.A."/>
            <person name="Hanada S."/>
            <person name="Tsukatani Y."/>
            <person name="Richardson P."/>
        </authorList>
    </citation>
    <scope>NUCLEOTIDE SEQUENCE [LARGE SCALE GENOMIC DNA]</scope>
    <source>
        <strain evidence="3">DSM 13941 / HLO8</strain>
    </source>
</reference>
<organism evidence="2 3">
    <name type="scientific">Roseiflexus castenholzii (strain DSM 13941 / HLO8)</name>
    <dbReference type="NCBI Taxonomy" id="383372"/>
    <lineage>
        <taxon>Bacteria</taxon>
        <taxon>Bacillati</taxon>
        <taxon>Chloroflexota</taxon>
        <taxon>Chloroflexia</taxon>
        <taxon>Chloroflexales</taxon>
        <taxon>Roseiflexineae</taxon>
        <taxon>Roseiflexaceae</taxon>
        <taxon>Roseiflexus</taxon>
    </lineage>
</organism>
<dbReference type="AlphaFoldDB" id="A7NMD4"/>
<name>A7NMD4_ROSCS</name>
<dbReference type="HOGENOM" id="CLU_1229116_0_0_0"/>
<keyword evidence="1" id="KW-0472">Membrane</keyword>
<dbReference type="Proteomes" id="UP000000263">
    <property type="component" value="Chromosome"/>
</dbReference>
<evidence type="ECO:0000256" key="1">
    <source>
        <dbReference type="SAM" id="Phobius"/>
    </source>
</evidence>
<accession>A7NMD4</accession>
<gene>
    <name evidence="2" type="ordered locus">Rcas_2623</name>
</gene>
<keyword evidence="3" id="KW-1185">Reference proteome</keyword>
<feature type="transmembrane region" description="Helical" evidence="1">
    <location>
        <begin position="7"/>
        <end position="24"/>
    </location>
</feature>
<dbReference type="EMBL" id="CP000804">
    <property type="protein sequence ID" value="ABU58696.1"/>
    <property type="molecule type" value="Genomic_DNA"/>
</dbReference>
<keyword evidence="1" id="KW-0812">Transmembrane</keyword>
<evidence type="ECO:0000313" key="2">
    <source>
        <dbReference type="EMBL" id="ABU58696.1"/>
    </source>
</evidence>
<proteinExistence type="predicted"/>
<dbReference type="OrthoDB" id="9813301at2"/>
<keyword evidence="1" id="KW-1133">Transmembrane helix</keyword>
<dbReference type="RefSeq" id="WP_012121120.1">
    <property type="nucleotide sequence ID" value="NC_009767.1"/>
</dbReference>
<evidence type="ECO:0000313" key="3">
    <source>
        <dbReference type="Proteomes" id="UP000000263"/>
    </source>
</evidence>